<dbReference type="Pfam" id="PF00651">
    <property type="entry name" value="BTB"/>
    <property type="match status" value="1"/>
</dbReference>
<reference evidence="2" key="1">
    <citation type="submission" date="2020-07" db="EMBL/GenBank/DDBJ databases">
        <title>Multicomponent nature underlies the extraordinary mechanical properties of spider dragline silk.</title>
        <authorList>
            <person name="Kono N."/>
            <person name="Nakamura H."/>
            <person name="Mori M."/>
            <person name="Yoshida Y."/>
            <person name="Ohtoshi R."/>
            <person name="Malay A.D."/>
            <person name="Moran D.A.P."/>
            <person name="Tomita M."/>
            <person name="Numata K."/>
            <person name="Arakawa K."/>
        </authorList>
    </citation>
    <scope>NUCLEOTIDE SEQUENCE</scope>
</reference>
<dbReference type="Gene3D" id="3.30.710.10">
    <property type="entry name" value="Potassium Channel Kv1.1, Chain A"/>
    <property type="match status" value="1"/>
</dbReference>
<accession>A0A8X6LTD0</accession>
<dbReference type="SMART" id="SM00225">
    <property type="entry name" value="BTB"/>
    <property type="match status" value="1"/>
</dbReference>
<dbReference type="OrthoDB" id="6412314at2759"/>
<dbReference type="EMBL" id="BMAO01037933">
    <property type="protein sequence ID" value="GFR21295.1"/>
    <property type="molecule type" value="Genomic_DNA"/>
</dbReference>
<feature type="domain" description="BTB" evidence="1">
    <location>
        <begin position="67"/>
        <end position="134"/>
    </location>
</feature>
<sequence>MVEQKVLCLSNDILTLQCSFIISSGAEKTVIEECNFVSLACDECVVQSDNGSLKEGINTLFLEKKLFDVNLRVEEKTLPAHKTVLGSRSPVLKAMFEHDTQEKSSNIVDIPDIDFSTLLRMLTFLYSDNIDTLNSDHAIKLYSAADKYQIESSRKKCSEYLAANVTSKNVYGILVLANMHQNKECCGRAPFQTLFSVEFEAFIGSHVDLARETLRNWIQRIKIEMASEI</sequence>
<dbReference type="PANTHER" id="PTHR24413">
    <property type="entry name" value="SPECKLE-TYPE POZ PROTEIN"/>
    <property type="match status" value="1"/>
</dbReference>
<dbReference type="InterPro" id="IPR011333">
    <property type="entry name" value="SKP1/BTB/POZ_sf"/>
</dbReference>
<protein>
    <submittedName>
        <fullName evidence="2">Speckle-type POZ protein B</fullName>
    </submittedName>
</protein>
<evidence type="ECO:0000259" key="1">
    <source>
        <dbReference type="PROSITE" id="PS50097"/>
    </source>
</evidence>
<proteinExistence type="predicted"/>
<dbReference type="PROSITE" id="PS50097">
    <property type="entry name" value="BTB"/>
    <property type="match status" value="1"/>
</dbReference>
<dbReference type="Proteomes" id="UP000887116">
    <property type="component" value="Unassembled WGS sequence"/>
</dbReference>
<name>A0A8X6LTD0_TRICU</name>
<dbReference type="SUPFAM" id="SSF54695">
    <property type="entry name" value="POZ domain"/>
    <property type="match status" value="1"/>
</dbReference>
<dbReference type="AlphaFoldDB" id="A0A8X6LTD0"/>
<evidence type="ECO:0000313" key="2">
    <source>
        <dbReference type="EMBL" id="GFR21295.1"/>
    </source>
</evidence>
<evidence type="ECO:0000313" key="3">
    <source>
        <dbReference type="Proteomes" id="UP000887116"/>
    </source>
</evidence>
<gene>
    <name evidence="2" type="primary">spop-b_24</name>
    <name evidence="2" type="ORF">TNCT_573501</name>
</gene>
<organism evidence="2 3">
    <name type="scientific">Trichonephila clavata</name>
    <name type="common">Joro spider</name>
    <name type="synonym">Nephila clavata</name>
    <dbReference type="NCBI Taxonomy" id="2740835"/>
    <lineage>
        <taxon>Eukaryota</taxon>
        <taxon>Metazoa</taxon>
        <taxon>Ecdysozoa</taxon>
        <taxon>Arthropoda</taxon>
        <taxon>Chelicerata</taxon>
        <taxon>Arachnida</taxon>
        <taxon>Araneae</taxon>
        <taxon>Araneomorphae</taxon>
        <taxon>Entelegynae</taxon>
        <taxon>Araneoidea</taxon>
        <taxon>Nephilidae</taxon>
        <taxon>Trichonephila</taxon>
    </lineage>
</organism>
<comment type="caution">
    <text evidence="2">The sequence shown here is derived from an EMBL/GenBank/DDBJ whole genome shotgun (WGS) entry which is preliminary data.</text>
</comment>
<keyword evidence="3" id="KW-1185">Reference proteome</keyword>
<dbReference type="InterPro" id="IPR000210">
    <property type="entry name" value="BTB/POZ_dom"/>
</dbReference>